<comment type="caution">
    <text evidence="1">The sequence shown here is derived from an EMBL/GenBank/DDBJ whole genome shotgun (WGS) entry which is preliminary data.</text>
</comment>
<proteinExistence type="predicted"/>
<evidence type="ECO:0000313" key="1">
    <source>
        <dbReference type="EMBL" id="KAH9698603.1"/>
    </source>
</evidence>
<evidence type="ECO:0000313" key="2">
    <source>
        <dbReference type="Proteomes" id="UP000829398"/>
    </source>
</evidence>
<dbReference type="Proteomes" id="UP000829398">
    <property type="component" value="Chromosome 8"/>
</dbReference>
<dbReference type="EMBL" id="CM039177">
    <property type="protein sequence ID" value="KAH9698603.1"/>
    <property type="molecule type" value="Genomic_DNA"/>
</dbReference>
<reference evidence="2" key="1">
    <citation type="journal article" date="2023" name="Hortic. Res.">
        <title>A chromosome-level phased genome enabling allele-level studies in sweet orange: a case study on citrus Huanglongbing tolerance.</title>
        <authorList>
            <person name="Wu B."/>
            <person name="Yu Q."/>
            <person name="Deng Z."/>
            <person name="Duan Y."/>
            <person name="Luo F."/>
            <person name="Gmitter F. Jr."/>
        </authorList>
    </citation>
    <scope>NUCLEOTIDE SEQUENCE [LARGE SCALE GENOMIC DNA]</scope>
    <source>
        <strain evidence="2">cv. Valencia</strain>
    </source>
</reference>
<sequence length="820" mass="95158">MTRPKRPRPRPRPTPTAAPTPTPLPPSLPFKWFDTAVINQNSKEAEFDIPSSHDILSTDRATILPSVDDSSCSIVFNGKHLQQLTSEDVIGSQFETLTDAENFYSNYSKVMGFSIRKNDIRYNNDGQTNVRRWVCNREGERAKKYVERKDRIREPRAVTRVKCPAAFRVKMNKKVGTWVVNQFIPKHSHELAMNYDIKFLRSHRSVKDCDMAQATAMKTVGIKTSQIMDFLVNQAGGYDNVGFTLEDLYNSLDVERRSMMLETDSESALAYLKGKADIDPNFFCKYTVDEENRLSNLFWADSIARLDYHHFGDVLAFDSTYKTNEYGKPLVMLVGVNNHYATCFFGCALLVDETIETYMWVLETFLSAMNNKKPISVVTDGDRAMRKAIKTVIPEARHRLCVWHLQRNAQSNVRNKPNFIKVFTKCIFEFLTPKEFDKLWWNMVEKEGLQNNDWVNKIYTKRHRWAETFLRGHFFADMRTTQRCEGMNAYMNRFLQQKLKLQEFVRQVDRALSHTRYKELEQAFKTKHSSSLMSTHLESLEKHAESIYIRNLFFMVRDQIRKEAQFMVSTCVTVLDRQVYQLTKFGQADKRWTVVYYPKDQNFECKCMEFQSSGIPCCHLFCVLKSLHLSEIPNSLFNRRWSKDAKVVECPPKSLDDQSRDILKMIRYGSLSTEFNEICYYASMTDAGYLKLKGLITQLKSEMLELSGNFDEKRGRWSSEKRNAAIIKDPLNVKTKGAPSARFNKGVNLKKCGHCKLPGHNRRKCPVLNEVGKEGDEKRKNITAYEVSSNASFDINLENEPADKNVVEEKLQEEDDFFCR</sequence>
<protein>
    <submittedName>
        <fullName evidence="1">Protein FAR1-RELATED SEQUENCE</fullName>
    </submittedName>
</protein>
<organism evidence="1 2">
    <name type="scientific">Citrus sinensis</name>
    <name type="common">Sweet orange</name>
    <name type="synonym">Citrus aurantium var. sinensis</name>
    <dbReference type="NCBI Taxonomy" id="2711"/>
    <lineage>
        <taxon>Eukaryota</taxon>
        <taxon>Viridiplantae</taxon>
        <taxon>Streptophyta</taxon>
        <taxon>Embryophyta</taxon>
        <taxon>Tracheophyta</taxon>
        <taxon>Spermatophyta</taxon>
        <taxon>Magnoliopsida</taxon>
        <taxon>eudicotyledons</taxon>
        <taxon>Gunneridae</taxon>
        <taxon>Pentapetalae</taxon>
        <taxon>rosids</taxon>
        <taxon>malvids</taxon>
        <taxon>Sapindales</taxon>
        <taxon>Rutaceae</taxon>
        <taxon>Aurantioideae</taxon>
        <taxon>Citrus</taxon>
    </lineage>
</organism>
<keyword evidence="2" id="KW-1185">Reference proteome</keyword>
<name>A0ACB8INN0_CITSI</name>
<accession>A0ACB8INN0</accession>
<gene>
    <name evidence="1" type="ORF">KPL71_024067</name>
</gene>